<keyword evidence="2" id="KW-1185">Reference proteome</keyword>
<name>A0ABM8CY76_9NOCA</name>
<evidence type="ECO:0000313" key="2">
    <source>
        <dbReference type="Proteomes" id="UP001317870"/>
    </source>
</evidence>
<proteinExistence type="predicted"/>
<reference evidence="1 2" key="1">
    <citation type="submission" date="2022-11" db="EMBL/GenBank/DDBJ databases">
        <title>Genome Sequencing of Nocardia sp. ON39_IFM12276 and assembly.</title>
        <authorList>
            <person name="Shimojima M."/>
            <person name="Toyokawa M."/>
            <person name="Uesaka K."/>
        </authorList>
    </citation>
    <scope>NUCLEOTIDE SEQUENCE [LARGE SCALE GENOMIC DNA]</scope>
    <source>
        <strain evidence="1 2">IFM 12276</strain>
    </source>
</reference>
<dbReference type="Proteomes" id="UP001317870">
    <property type="component" value="Chromosome"/>
</dbReference>
<evidence type="ECO:0000313" key="1">
    <source>
        <dbReference type="EMBL" id="BDT99971.1"/>
    </source>
</evidence>
<organism evidence="1 2">
    <name type="scientific">Nocardia sputorum</name>
    <dbReference type="NCBI Taxonomy" id="2984338"/>
    <lineage>
        <taxon>Bacteria</taxon>
        <taxon>Bacillati</taxon>
        <taxon>Actinomycetota</taxon>
        <taxon>Actinomycetes</taxon>
        <taxon>Mycobacteriales</taxon>
        <taxon>Nocardiaceae</taxon>
        <taxon>Nocardia</taxon>
    </lineage>
</organism>
<sequence>MNDTWYEIYLPSSDLDTTDGPLTGTRPLSNDNTPLSIAVAPADPEPVPFGSRSALALDLFLHGSAGSVDEDLQHYLDDLRERRQHPIEFDSRGFARIGSIRLIVSPRAERDPDYACLSFSATNWSMALMFYRSDNLRDMFVGLTEAFGGVCCAWSIAGIDAIQVCWLAGQLLDPPIAVPEGGPPVVRTLLASVRRDEPR</sequence>
<dbReference type="RefSeq" id="WP_281880202.1">
    <property type="nucleotide sequence ID" value="NZ_AP026978.1"/>
</dbReference>
<protein>
    <submittedName>
        <fullName evidence="1">Uncharacterized protein</fullName>
    </submittedName>
</protein>
<accession>A0ABM8CY76</accession>
<dbReference type="EMBL" id="AP026978">
    <property type="protein sequence ID" value="BDT99971.1"/>
    <property type="molecule type" value="Genomic_DNA"/>
</dbReference>
<gene>
    <name evidence="1" type="ORF">IFM12276_30000</name>
</gene>